<evidence type="ECO:0000313" key="1">
    <source>
        <dbReference type="EMBL" id="KAI5662297.1"/>
    </source>
</evidence>
<name>A0ACC0AQN0_CATRO</name>
<comment type="caution">
    <text evidence="1">The sequence shown here is derived from an EMBL/GenBank/DDBJ whole genome shotgun (WGS) entry which is preliminary data.</text>
</comment>
<proteinExistence type="predicted"/>
<keyword evidence="2" id="KW-1185">Reference proteome</keyword>
<organism evidence="1 2">
    <name type="scientific">Catharanthus roseus</name>
    <name type="common">Madagascar periwinkle</name>
    <name type="synonym">Vinca rosea</name>
    <dbReference type="NCBI Taxonomy" id="4058"/>
    <lineage>
        <taxon>Eukaryota</taxon>
        <taxon>Viridiplantae</taxon>
        <taxon>Streptophyta</taxon>
        <taxon>Embryophyta</taxon>
        <taxon>Tracheophyta</taxon>
        <taxon>Spermatophyta</taxon>
        <taxon>Magnoliopsida</taxon>
        <taxon>eudicotyledons</taxon>
        <taxon>Gunneridae</taxon>
        <taxon>Pentapetalae</taxon>
        <taxon>asterids</taxon>
        <taxon>lamiids</taxon>
        <taxon>Gentianales</taxon>
        <taxon>Apocynaceae</taxon>
        <taxon>Rauvolfioideae</taxon>
        <taxon>Vinceae</taxon>
        <taxon>Catharanthinae</taxon>
        <taxon>Catharanthus</taxon>
    </lineage>
</organism>
<protein>
    <submittedName>
        <fullName evidence="1">Uncharacterized protein</fullName>
    </submittedName>
</protein>
<gene>
    <name evidence="1" type="ORF">M9H77_21620</name>
</gene>
<reference evidence="2" key="1">
    <citation type="journal article" date="2023" name="Nat. Plants">
        <title>Single-cell RNA sequencing provides a high-resolution roadmap for understanding the multicellular compartmentation of specialized metabolism.</title>
        <authorList>
            <person name="Sun S."/>
            <person name="Shen X."/>
            <person name="Li Y."/>
            <person name="Li Y."/>
            <person name="Wang S."/>
            <person name="Li R."/>
            <person name="Zhang H."/>
            <person name="Shen G."/>
            <person name="Guo B."/>
            <person name="Wei J."/>
            <person name="Xu J."/>
            <person name="St-Pierre B."/>
            <person name="Chen S."/>
            <person name="Sun C."/>
        </authorList>
    </citation>
    <scope>NUCLEOTIDE SEQUENCE [LARGE SCALE GENOMIC DNA]</scope>
</reference>
<dbReference type="Proteomes" id="UP001060085">
    <property type="component" value="Linkage Group LG05"/>
</dbReference>
<sequence length="108" mass="12322">MVRIFEIQTYFFNLLIILLLLLQFEKANAGGGGGGSSCNIFQGKWVLDSSYPLYNSTNCPFIQHEFNCLKNGRPDSRYLNFRWQPNECKLSSTKIEGIGSSRALYRSQ</sequence>
<evidence type="ECO:0000313" key="2">
    <source>
        <dbReference type="Proteomes" id="UP001060085"/>
    </source>
</evidence>
<dbReference type="EMBL" id="CM044705">
    <property type="protein sequence ID" value="KAI5662297.1"/>
    <property type="molecule type" value="Genomic_DNA"/>
</dbReference>
<accession>A0ACC0AQN0</accession>